<dbReference type="InterPro" id="IPR002187">
    <property type="entry name" value="N-reg_PII"/>
</dbReference>
<sequence length="119" mass="13160">MNAIKLHPLKKLEIILAGEHKQFATDLLNHAGVKGYTIIGSLSGKGNHGMYEGHLMFNEDDALIMIIAVVPKDLADALLDGFQPFFDAYSGVIFVSDIQVYRPTKFVAAYPYEMARSQS</sequence>
<dbReference type="Proteomes" id="UP000318825">
    <property type="component" value="Unassembled WGS sequence"/>
</dbReference>
<dbReference type="InterPro" id="IPR015867">
    <property type="entry name" value="N-reg_PII/ATP_PRibTrfase_C"/>
</dbReference>
<dbReference type="Gene3D" id="3.30.70.120">
    <property type="match status" value="1"/>
</dbReference>
<gene>
    <name evidence="3" type="ORF">NWI01_33420</name>
</gene>
<dbReference type="InterPro" id="IPR011322">
    <property type="entry name" value="N-reg_PII-like_a/b"/>
</dbReference>
<organism evidence="3 4">
    <name type="scientific">Nitrobacter winogradskyi</name>
    <name type="common">Nitrobacter agilis</name>
    <dbReference type="NCBI Taxonomy" id="913"/>
    <lineage>
        <taxon>Bacteria</taxon>
        <taxon>Pseudomonadati</taxon>
        <taxon>Pseudomonadota</taxon>
        <taxon>Alphaproteobacteria</taxon>
        <taxon>Hyphomicrobiales</taxon>
        <taxon>Nitrobacteraceae</taxon>
        <taxon>Nitrobacter</taxon>
    </lineage>
</organism>
<proteinExistence type="predicted"/>
<dbReference type="GO" id="GO:0030234">
    <property type="term" value="F:enzyme regulator activity"/>
    <property type="evidence" value="ECO:0007669"/>
    <property type="project" value="InterPro"/>
</dbReference>
<evidence type="ECO:0000313" key="3">
    <source>
        <dbReference type="EMBL" id="GEC17450.1"/>
    </source>
</evidence>
<dbReference type="AlphaFoldDB" id="A0A4Y3WH54"/>
<dbReference type="EMBL" id="BJNF01000110">
    <property type="protein sequence ID" value="GEC17450.1"/>
    <property type="molecule type" value="Genomic_DNA"/>
</dbReference>
<name>A0A4Y3WH54_NITWI</name>
<protein>
    <recommendedName>
        <fullName evidence="1">Nitrogen regulatory protein P-II</fullName>
    </recommendedName>
</protein>
<comment type="function">
    <text evidence="2">In nitrogen-limiting conditions, when the ratio of Gln to 2-ketoglutarate decreases, P-II is uridylylated to P-II-UMP. P-II-UMP allows the deadenylation of glutamine synthetase (GS), thus activating the enzyme. Conversely, in nitrogen excess P-II is deuridylated and promotes the adenylation of GS. P-II indirectly controls the transcription of the GS gene (glnA). P-II prevents NR-II-catalyzed conversion of NR-I to NR-I-phosphate, the transcriptional activator of glnA. When P-II is uridylylated to P-II-UMP, these events are reversed.</text>
</comment>
<dbReference type="OrthoDB" id="1493510at2"/>
<dbReference type="SUPFAM" id="SSF54913">
    <property type="entry name" value="GlnB-like"/>
    <property type="match status" value="1"/>
</dbReference>
<comment type="caution">
    <text evidence="3">The sequence shown here is derived from an EMBL/GenBank/DDBJ whole genome shotgun (WGS) entry which is preliminary data.</text>
</comment>
<dbReference type="RefSeq" id="WP_141385197.1">
    <property type="nucleotide sequence ID" value="NZ_BJNF01000110.1"/>
</dbReference>
<dbReference type="GO" id="GO:0006808">
    <property type="term" value="P:regulation of nitrogen utilization"/>
    <property type="evidence" value="ECO:0007669"/>
    <property type="project" value="InterPro"/>
</dbReference>
<reference evidence="3 4" key="1">
    <citation type="submission" date="2019-06" db="EMBL/GenBank/DDBJ databases">
        <title>Whole genome shotgun sequence of Nitrobacter winogradskyi NBRC 14297.</title>
        <authorList>
            <person name="Hosoyama A."/>
            <person name="Uohara A."/>
            <person name="Ohji S."/>
            <person name="Ichikawa N."/>
        </authorList>
    </citation>
    <scope>NUCLEOTIDE SEQUENCE [LARGE SCALE GENOMIC DNA]</scope>
    <source>
        <strain evidence="3 4">NBRC 14297</strain>
    </source>
</reference>
<evidence type="ECO:0000313" key="4">
    <source>
        <dbReference type="Proteomes" id="UP000318825"/>
    </source>
</evidence>
<dbReference type="Pfam" id="PF00543">
    <property type="entry name" value="P-II"/>
    <property type="match status" value="1"/>
</dbReference>
<evidence type="ECO:0000256" key="2">
    <source>
        <dbReference type="ARBA" id="ARBA00025238"/>
    </source>
</evidence>
<dbReference type="PROSITE" id="PS51343">
    <property type="entry name" value="PII_GLNB_DOM"/>
    <property type="match status" value="1"/>
</dbReference>
<evidence type="ECO:0000256" key="1">
    <source>
        <dbReference type="ARBA" id="ARBA00015681"/>
    </source>
</evidence>
<accession>A0A4Y3WH54</accession>